<dbReference type="EMBL" id="BK032730">
    <property type="protein sequence ID" value="DAF57208.1"/>
    <property type="molecule type" value="Genomic_DNA"/>
</dbReference>
<proteinExistence type="predicted"/>
<accession>A0A8S5T274</accession>
<evidence type="ECO:0000313" key="1">
    <source>
        <dbReference type="EMBL" id="DAF57208.1"/>
    </source>
</evidence>
<organism evidence="1">
    <name type="scientific">Myoviridae sp. ct5ra14</name>
    <dbReference type="NCBI Taxonomy" id="2827659"/>
    <lineage>
        <taxon>Viruses</taxon>
        <taxon>Duplodnaviria</taxon>
        <taxon>Heunggongvirae</taxon>
        <taxon>Uroviricota</taxon>
        <taxon>Caudoviricetes</taxon>
    </lineage>
</organism>
<reference evidence="1" key="1">
    <citation type="journal article" date="2021" name="Proc. Natl. Acad. Sci. U.S.A.">
        <title>A Catalog of Tens of Thousands of Viruses from Human Metagenomes Reveals Hidden Associations with Chronic Diseases.</title>
        <authorList>
            <person name="Tisza M.J."/>
            <person name="Buck C.B."/>
        </authorList>
    </citation>
    <scope>NUCLEOTIDE SEQUENCE</scope>
    <source>
        <strain evidence="1">Ct5ra14</strain>
    </source>
</reference>
<protein>
    <submittedName>
        <fullName evidence="1">Uncharacterized protein</fullName>
    </submittedName>
</protein>
<name>A0A8S5T274_9CAUD</name>
<sequence>MVDALASGASAFTGVLVRVQSRAPDILVISR</sequence>